<protein>
    <submittedName>
        <fullName evidence="2">Transcriptional regulator</fullName>
    </submittedName>
</protein>
<dbReference type="EMBL" id="BLAD01000046">
    <property type="protein sequence ID" value="GES00732.1"/>
    <property type="molecule type" value="Genomic_DNA"/>
</dbReference>
<organism evidence="2 3">
    <name type="scientific">Acrocarpospora corrugata</name>
    <dbReference type="NCBI Taxonomy" id="35763"/>
    <lineage>
        <taxon>Bacteria</taxon>
        <taxon>Bacillati</taxon>
        <taxon>Actinomycetota</taxon>
        <taxon>Actinomycetes</taxon>
        <taxon>Streptosporangiales</taxon>
        <taxon>Streptosporangiaceae</taxon>
        <taxon>Acrocarpospora</taxon>
    </lineage>
</organism>
<evidence type="ECO:0000313" key="2">
    <source>
        <dbReference type="EMBL" id="GES00732.1"/>
    </source>
</evidence>
<dbReference type="CDD" id="cd00093">
    <property type="entry name" value="HTH_XRE"/>
    <property type="match status" value="1"/>
</dbReference>
<dbReference type="Proteomes" id="UP000334990">
    <property type="component" value="Unassembled WGS sequence"/>
</dbReference>
<sequence length="258" mass="28214">MDGLRREEIAMAAGVSVDYYTRLEQGRAGNVSDQVLGAVADVMRLNAAERSHLMDLVRPATAVARPVHRRSVLHALLHSLGPVPALLQTTPMDIVAINRMGRALLDDFGAMPRAERNLARWIFLNPKARIVYPDWAEVASTKVAFLRTALGHDPGDTRLRDLVDDLMERSPEFARFWADYRVVYCTYGTKRLHHPDVGTMTLDFESLVPAADPDLHLIIYTGSPGSPSAEKLTELADRLQIGGGYCVPGGTFGGAPGA</sequence>
<dbReference type="PANTHER" id="PTHR35010">
    <property type="entry name" value="BLL4672 PROTEIN-RELATED"/>
    <property type="match status" value="1"/>
</dbReference>
<dbReference type="GO" id="GO:0003677">
    <property type="term" value="F:DNA binding"/>
    <property type="evidence" value="ECO:0007669"/>
    <property type="project" value="InterPro"/>
</dbReference>
<evidence type="ECO:0000259" key="1">
    <source>
        <dbReference type="PROSITE" id="PS50943"/>
    </source>
</evidence>
<gene>
    <name evidence="2" type="ORF">Acor_27960</name>
</gene>
<dbReference type="Pfam" id="PF17765">
    <property type="entry name" value="MLTR_LBD"/>
    <property type="match status" value="1"/>
</dbReference>
<comment type="caution">
    <text evidence="2">The sequence shown here is derived from an EMBL/GenBank/DDBJ whole genome shotgun (WGS) entry which is preliminary data.</text>
</comment>
<evidence type="ECO:0000313" key="3">
    <source>
        <dbReference type="Proteomes" id="UP000334990"/>
    </source>
</evidence>
<name>A0A5M3VYE2_9ACTN</name>
<reference evidence="2 3" key="1">
    <citation type="submission" date="2019-10" db="EMBL/GenBank/DDBJ databases">
        <title>Whole genome shotgun sequence of Acrocarpospora corrugata NBRC 13972.</title>
        <authorList>
            <person name="Ichikawa N."/>
            <person name="Kimura A."/>
            <person name="Kitahashi Y."/>
            <person name="Komaki H."/>
            <person name="Oguchi A."/>
        </authorList>
    </citation>
    <scope>NUCLEOTIDE SEQUENCE [LARGE SCALE GENOMIC DNA]</scope>
    <source>
        <strain evidence="2 3">NBRC 13972</strain>
    </source>
</reference>
<dbReference type="Gene3D" id="3.30.450.180">
    <property type="match status" value="1"/>
</dbReference>
<dbReference type="PROSITE" id="PS50943">
    <property type="entry name" value="HTH_CROC1"/>
    <property type="match status" value="1"/>
</dbReference>
<dbReference type="Gene3D" id="1.10.260.40">
    <property type="entry name" value="lambda repressor-like DNA-binding domains"/>
    <property type="match status" value="1"/>
</dbReference>
<dbReference type="Pfam" id="PF13560">
    <property type="entry name" value="HTH_31"/>
    <property type="match status" value="1"/>
</dbReference>
<dbReference type="SUPFAM" id="SSF47413">
    <property type="entry name" value="lambda repressor-like DNA-binding domains"/>
    <property type="match status" value="1"/>
</dbReference>
<feature type="domain" description="HTH cro/C1-type" evidence="1">
    <location>
        <begin position="3"/>
        <end position="50"/>
    </location>
</feature>
<dbReference type="InterPro" id="IPR001387">
    <property type="entry name" value="Cro/C1-type_HTH"/>
</dbReference>
<dbReference type="PANTHER" id="PTHR35010:SF2">
    <property type="entry name" value="BLL4672 PROTEIN"/>
    <property type="match status" value="1"/>
</dbReference>
<dbReference type="InterPro" id="IPR010982">
    <property type="entry name" value="Lambda_DNA-bd_dom_sf"/>
</dbReference>
<accession>A0A5M3VYE2</accession>
<dbReference type="InterPro" id="IPR041413">
    <property type="entry name" value="MLTR_LBD"/>
</dbReference>
<keyword evidence="3" id="KW-1185">Reference proteome</keyword>
<proteinExistence type="predicted"/>
<dbReference type="AlphaFoldDB" id="A0A5M3VYE2"/>